<protein>
    <submittedName>
        <fullName evidence="1">Uncharacterized protein</fullName>
    </submittedName>
</protein>
<evidence type="ECO:0000313" key="2">
    <source>
        <dbReference type="Proteomes" id="UP000639006"/>
    </source>
</evidence>
<evidence type="ECO:0000313" key="1">
    <source>
        <dbReference type="EMBL" id="CAD6493883.1"/>
    </source>
</evidence>
<organism evidence="1 2">
    <name type="scientific">Candidatus Argoarchaeum ethanivorans</name>
    <dbReference type="NCBI Taxonomy" id="2608793"/>
    <lineage>
        <taxon>Archaea</taxon>
        <taxon>Methanobacteriati</taxon>
        <taxon>Methanobacteriota</taxon>
        <taxon>Stenosarchaea group</taxon>
        <taxon>Methanomicrobia</taxon>
        <taxon>Methanosarcinales</taxon>
        <taxon>Methanosarcinales incertae sedis</taxon>
        <taxon>GOM Arc I cluster</taxon>
        <taxon>Candidatus Argoarchaeum</taxon>
    </lineage>
</organism>
<comment type="caution">
    <text evidence="1">The sequence shown here is derived from an EMBL/GenBank/DDBJ whole genome shotgun (WGS) entry which is preliminary data.</text>
</comment>
<proteinExistence type="predicted"/>
<reference evidence="1" key="1">
    <citation type="submission" date="2020-10" db="EMBL/GenBank/DDBJ databases">
        <authorList>
            <person name="Hahn C.J."/>
            <person name="Laso-Perez R."/>
            <person name="Vulcano F."/>
            <person name="Vaziourakis K.-M."/>
            <person name="Stokke R."/>
            <person name="Steen I.H."/>
            <person name="Teske A."/>
            <person name="Boetius A."/>
            <person name="Liebeke M."/>
            <person name="Amann R."/>
            <person name="Knittel K."/>
        </authorList>
    </citation>
    <scope>NUCLEOTIDE SEQUENCE</scope>
    <source>
        <strain evidence="1">Gfbio:e3339647-f889-4370-9287-4fb5cb688e4c:AG392M11_GoMArc1</strain>
    </source>
</reference>
<name>A0A811TDZ4_9EURY</name>
<dbReference type="EMBL" id="CAJHIQ010000057">
    <property type="protein sequence ID" value="CAD6493883.1"/>
    <property type="molecule type" value="Genomic_DNA"/>
</dbReference>
<dbReference type="Proteomes" id="UP000639006">
    <property type="component" value="Unassembled WGS sequence"/>
</dbReference>
<accession>A0A811TDZ4</accession>
<dbReference type="AlphaFoldDB" id="A0A811TDZ4"/>
<gene>
    <name evidence="1" type="ORF">DIAAKJNI_00574</name>
</gene>
<sequence>MVYYGIHGLNGFHDRLKFFNRYSNTLCDPCSKFFELSLSTYIHNTCKSGISSKNTRILVIIDRMLNSCKIHKFANNIRKHCIINRWRTIGYPHKTLKPITSIHNIIIHLFIPLALDSDSPVLCLAKIHKHKCCKLKPTDKHLQARTCITAASPRLLPICNSKRVSPKLTQERVTIFNSCILPVNLIILAVKRMMRHHLKSGKMSATPANSIEIAKSNTRLRNSQRICRRRHKTRCYKRLKISN</sequence>